<dbReference type="EMBL" id="JAFBED010000016">
    <property type="protein sequence ID" value="MBM7622236.1"/>
    <property type="molecule type" value="Genomic_DNA"/>
</dbReference>
<proteinExistence type="predicted"/>
<dbReference type="Proteomes" id="UP000737402">
    <property type="component" value="Unassembled WGS sequence"/>
</dbReference>
<keyword evidence="3" id="KW-1185">Reference proteome</keyword>
<sequence>MKKKNKDLENPFIEETMPHQINSPSFKGSGIKMQPPFVNEHGVVIGDSLYNSEESPLNNWSDEVDPSVMAGDEWVHPTNDIGWNSSENRDLVEKAKKPQGVPFTHPDKDVSYGRD</sequence>
<dbReference type="RefSeq" id="WP_204419746.1">
    <property type="nucleotide sequence ID" value="NZ_JAFBED010000016.1"/>
</dbReference>
<gene>
    <name evidence="2" type="ORF">JOC95_004151</name>
</gene>
<organism evidence="2 3">
    <name type="scientific">Sutcliffiella tianshenii</name>
    <dbReference type="NCBI Taxonomy" id="1463404"/>
    <lineage>
        <taxon>Bacteria</taxon>
        <taxon>Bacillati</taxon>
        <taxon>Bacillota</taxon>
        <taxon>Bacilli</taxon>
        <taxon>Bacillales</taxon>
        <taxon>Bacillaceae</taxon>
        <taxon>Sutcliffiella</taxon>
    </lineage>
</organism>
<feature type="region of interest" description="Disordered" evidence="1">
    <location>
        <begin position="70"/>
        <end position="115"/>
    </location>
</feature>
<feature type="compositionally biased region" description="Basic and acidic residues" evidence="1">
    <location>
        <begin position="87"/>
        <end position="96"/>
    </location>
</feature>
<comment type="caution">
    <text evidence="2">The sequence shown here is derived from an EMBL/GenBank/DDBJ whole genome shotgun (WGS) entry which is preliminary data.</text>
</comment>
<dbReference type="Pfam" id="PF13045">
    <property type="entry name" value="DUF3905"/>
    <property type="match status" value="1"/>
</dbReference>
<feature type="region of interest" description="Disordered" evidence="1">
    <location>
        <begin position="1"/>
        <end position="34"/>
    </location>
</feature>
<evidence type="ECO:0000313" key="2">
    <source>
        <dbReference type="EMBL" id="MBM7622236.1"/>
    </source>
</evidence>
<accession>A0ABS2P5U0</accession>
<reference evidence="2 3" key="1">
    <citation type="submission" date="2021-01" db="EMBL/GenBank/DDBJ databases">
        <title>Genomic Encyclopedia of Type Strains, Phase IV (KMG-IV): sequencing the most valuable type-strain genomes for metagenomic binning, comparative biology and taxonomic classification.</title>
        <authorList>
            <person name="Goeker M."/>
        </authorList>
    </citation>
    <scope>NUCLEOTIDE SEQUENCE [LARGE SCALE GENOMIC DNA]</scope>
    <source>
        <strain evidence="2 3">DSM 25879</strain>
    </source>
</reference>
<evidence type="ECO:0000256" key="1">
    <source>
        <dbReference type="SAM" id="MobiDB-lite"/>
    </source>
</evidence>
<evidence type="ECO:0008006" key="4">
    <source>
        <dbReference type="Google" id="ProtNLM"/>
    </source>
</evidence>
<evidence type="ECO:0000313" key="3">
    <source>
        <dbReference type="Proteomes" id="UP000737402"/>
    </source>
</evidence>
<name>A0ABS2P5U0_9BACI</name>
<dbReference type="InterPro" id="IPR024999">
    <property type="entry name" value="DUF3905"/>
</dbReference>
<feature type="compositionally biased region" description="Basic and acidic residues" evidence="1">
    <location>
        <begin position="105"/>
        <end position="115"/>
    </location>
</feature>
<protein>
    <recommendedName>
        <fullName evidence="4">DUF3905 domain-containing protein</fullName>
    </recommendedName>
</protein>